<dbReference type="CDD" id="cd20816">
    <property type="entry name" value="C1_GMIP-like"/>
    <property type="match status" value="1"/>
</dbReference>
<feature type="compositionally biased region" description="Low complexity" evidence="8">
    <location>
        <begin position="570"/>
        <end position="589"/>
    </location>
</feature>
<dbReference type="Pfam" id="PF24235">
    <property type="entry name" value="RHG29_45_N"/>
    <property type="match status" value="1"/>
</dbReference>
<feature type="region of interest" description="Disordered" evidence="8">
    <location>
        <begin position="522"/>
        <end position="610"/>
    </location>
</feature>
<evidence type="ECO:0000256" key="2">
    <source>
        <dbReference type="ARBA" id="ARBA00022723"/>
    </source>
</evidence>
<dbReference type="Proteomes" id="UP001445076">
    <property type="component" value="Unassembled WGS sequence"/>
</dbReference>
<sequence>ASKVGGTAASSTTSRGSSSSGSSGQGVGGGGGVAMTSAGLTSSTQTLAVTSTPRSPSLASISSDGSADSHLVEREDIVALTTAVRAFKEALGKLKRIFHPERDKNETLRVAAHERLGEVLRILRSILERYSPIQHNELLAAASHLISHVNGFSYEDEQGDPTAFLEAIDQLALAFSSRVSEYLMGDIDSSSAILNCSNASSRNKSCENLVSSDAESTTGERGLAGVGAGGCVDTALKEPEVLTPQQIDEHLHRHEQGVEYALHRAKVWSKYSKDVMTYIEKRAQMDLEHARNLTKLAHTVRPALKEESFLPFQSIYCTALDQDIENSSQLSQTCTLLQTHKFIEPLTTRRNEHERSRKAIKDAWHKELKRVTEAVSNLKKSKVIYVQRQQEVIKAREMVSRADNTEALEKLERKRDEALQKAREAEVWYKACVSEANERHASLLRVKRDVLVQARELILQCDQTMKAVTVAYFQLQHTVAAPAPVQLQTLCESSRLYEPGSQYMEFVKRLGPSMVQEQPEAPFTFQPYTPGAQDLPPNHDSTANGSMASTDDLQAVGRLPGQGGSDTDSVDSSHSAKSADASPTHSPRTPTRRTHTISSGDELETDPDNVEPTYRRQVMSKAAVSHTFRKLKTPSRCRECDSYVYFHGYECAECGLGCHKKCLETLAIQCGHKRLPRKMTTFGVDLAQHLSETNTSIPHLVVKCVAEIDTRGSKIKGIYRVSGVKHRVEKLCQAFENGANLVDLTDQHPNVIANVLKLYLRQLPEPLLSFRLYPEFIRIAKECPTGGGGECARTTEELKELVRRLPRHHLNCLALLMHHLHRVTLHAPVNNMPSSNLGIVFGPTLLRTSEGSASLSSLVDTVHQTRAIELLIMFAYEIFGQPEQYQVPSVTPATRTHRLDEVLKHSTPSRQTSTHTSSSSSSSSSSGVVNVTISGYKRPPPELVGLAEDAASSSITAQHHALKERKDSDVLDEDWERGHWEDRGLEGGGVSPRPPTALPRSSSTQAKIYKTSLRDYVGLEGVALHMSTGLHTAQDAVDVVHQRLRKTVSDISSSLRPPPPQELPRRAATVDEPPRRGPPLEDTPRRSSAEDRKPIATSNDIPAKRPAALEDPQRRHPAEDSRRKSTLEEVGRKLTVEEPARGEIDQLNQTEERQRQPQSTSGAMLARAQALYKSASKSSMSESELKVDVRLPGVTKSGSR</sequence>
<feature type="domain" description="Phorbol-ester/DAG-type" evidence="9">
    <location>
        <begin position="625"/>
        <end position="670"/>
    </location>
</feature>
<protein>
    <recommendedName>
        <fullName evidence="14">Minor histocompatibility protein HA-1</fullName>
    </recommendedName>
</protein>
<dbReference type="PROSITE" id="PS51741">
    <property type="entry name" value="F_BAR"/>
    <property type="match status" value="1"/>
</dbReference>
<feature type="compositionally biased region" description="Low complexity" evidence="8">
    <location>
        <begin position="1"/>
        <end position="22"/>
    </location>
</feature>
<feature type="compositionally biased region" description="Low complexity" evidence="8">
    <location>
        <begin position="906"/>
        <end position="926"/>
    </location>
</feature>
<keyword evidence="2" id="KW-0479">Metal-binding</keyword>
<evidence type="ECO:0000256" key="7">
    <source>
        <dbReference type="SAM" id="Coils"/>
    </source>
</evidence>
<evidence type="ECO:0000256" key="8">
    <source>
        <dbReference type="SAM" id="MobiDB-lite"/>
    </source>
</evidence>
<keyword evidence="4" id="KW-0862">Zinc</keyword>
<feature type="domain" description="F-BAR" evidence="11">
    <location>
        <begin position="245"/>
        <end position="502"/>
    </location>
</feature>
<feature type="region of interest" description="Disordered" evidence="8">
    <location>
        <begin position="1"/>
        <end position="66"/>
    </location>
</feature>
<dbReference type="Pfam" id="PF00620">
    <property type="entry name" value="RhoGAP"/>
    <property type="match status" value="1"/>
</dbReference>
<reference evidence="12 13" key="1">
    <citation type="journal article" date="2024" name="BMC Genomics">
        <title>Genome assembly of redclaw crayfish (Cherax quadricarinatus) provides insights into its immune adaptation and hypoxia tolerance.</title>
        <authorList>
            <person name="Liu Z."/>
            <person name="Zheng J."/>
            <person name="Li H."/>
            <person name="Fang K."/>
            <person name="Wang S."/>
            <person name="He J."/>
            <person name="Zhou D."/>
            <person name="Weng S."/>
            <person name="Chi M."/>
            <person name="Gu Z."/>
            <person name="He J."/>
            <person name="Li F."/>
            <person name="Wang M."/>
        </authorList>
    </citation>
    <scope>NUCLEOTIDE SEQUENCE [LARGE SCALE GENOMIC DNA]</scope>
    <source>
        <strain evidence="12">ZL_2023a</strain>
    </source>
</reference>
<feature type="compositionally biased region" description="Polar residues" evidence="8">
    <location>
        <begin position="40"/>
        <end position="66"/>
    </location>
</feature>
<dbReference type="Gene3D" id="3.30.60.20">
    <property type="match status" value="1"/>
</dbReference>
<feature type="coiled-coil region" evidence="7">
    <location>
        <begin position="401"/>
        <end position="428"/>
    </location>
</feature>
<feature type="region of interest" description="Disordered" evidence="8">
    <location>
        <begin position="979"/>
        <end position="1004"/>
    </location>
</feature>
<dbReference type="Gene3D" id="1.10.555.10">
    <property type="entry name" value="Rho GTPase activation protein"/>
    <property type="match status" value="1"/>
</dbReference>
<dbReference type="GO" id="GO:0008270">
    <property type="term" value="F:zinc ion binding"/>
    <property type="evidence" value="ECO:0007669"/>
    <property type="project" value="UniProtKB-KW"/>
</dbReference>
<dbReference type="Pfam" id="PF00130">
    <property type="entry name" value="C1_1"/>
    <property type="match status" value="1"/>
</dbReference>
<evidence type="ECO:0000313" key="12">
    <source>
        <dbReference type="EMBL" id="KAK8729757.1"/>
    </source>
</evidence>
<dbReference type="SUPFAM" id="SSF57889">
    <property type="entry name" value="Cysteine-rich domain"/>
    <property type="match status" value="1"/>
</dbReference>
<feature type="region of interest" description="Disordered" evidence="8">
    <location>
        <begin position="903"/>
        <end position="934"/>
    </location>
</feature>
<dbReference type="Gene3D" id="1.20.1270.60">
    <property type="entry name" value="Arfaptin homology (AH) domain/BAR domain"/>
    <property type="match status" value="1"/>
</dbReference>
<dbReference type="InterPro" id="IPR000198">
    <property type="entry name" value="RhoGAP_dom"/>
</dbReference>
<dbReference type="InterPro" id="IPR008936">
    <property type="entry name" value="Rho_GTPase_activation_prot"/>
</dbReference>
<dbReference type="PROSITE" id="PS50238">
    <property type="entry name" value="RHOGAP"/>
    <property type="match status" value="1"/>
</dbReference>
<dbReference type="SMART" id="SM00055">
    <property type="entry name" value="FCH"/>
    <property type="match status" value="1"/>
</dbReference>
<dbReference type="InterPro" id="IPR027267">
    <property type="entry name" value="AH/BAR_dom_sf"/>
</dbReference>
<feature type="domain" description="Rho-GAP" evidence="10">
    <location>
        <begin position="684"/>
        <end position="879"/>
    </location>
</feature>
<evidence type="ECO:0000256" key="1">
    <source>
        <dbReference type="ARBA" id="ARBA00022468"/>
    </source>
</evidence>
<accession>A0AAW0WDU7</accession>
<keyword evidence="5 6" id="KW-0175">Coiled coil</keyword>
<evidence type="ECO:0000256" key="3">
    <source>
        <dbReference type="ARBA" id="ARBA00022771"/>
    </source>
</evidence>
<dbReference type="AlphaFoldDB" id="A0AAW0WDU7"/>
<evidence type="ECO:0000259" key="9">
    <source>
        <dbReference type="PROSITE" id="PS50081"/>
    </source>
</evidence>
<feature type="compositionally biased region" description="Basic and acidic residues" evidence="8">
    <location>
        <begin position="1063"/>
        <end position="1094"/>
    </location>
</feature>
<feature type="region of interest" description="Disordered" evidence="8">
    <location>
        <begin position="1048"/>
        <end position="1200"/>
    </location>
</feature>
<dbReference type="InterPro" id="IPR031160">
    <property type="entry name" value="F_BAR_dom"/>
</dbReference>
<dbReference type="SMART" id="SM00109">
    <property type="entry name" value="C1"/>
    <property type="match status" value="1"/>
</dbReference>
<dbReference type="PROSITE" id="PS50081">
    <property type="entry name" value="ZF_DAG_PE_2"/>
    <property type="match status" value="1"/>
</dbReference>
<dbReference type="Pfam" id="PF22699">
    <property type="entry name" value="GMIP-like_FCH"/>
    <property type="match status" value="1"/>
</dbReference>
<keyword evidence="1" id="KW-0343">GTPase activation</keyword>
<dbReference type="EMBL" id="JARKIK010000066">
    <property type="protein sequence ID" value="KAK8729757.1"/>
    <property type="molecule type" value="Genomic_DNA"/>
</dbReference>
<dbReference type="GO" id="GO:0005096">
    <property type="term" value="F:GTPase activator activity"/>
    <property type="evidence" value="ECO:0007669"/>
    <property type="project" value="UniProtKB-KW"/>
</dbReference>
<dbReference type="InterPro" id="IPR046349">
    <property type="entry name" value="C1-like_sf"/>
</dbReference>
<feature type="compositionally biased region" description="Low complexity" evidence="8">
    <location>
        <begin position="1173"/>
        <end position="1182"/>
    </location>
</feature>
<gene>
    <name evidence="12" type="ORF">OTU49_008302</name>
</gene>
<dbReference type="SUPFAM" id="SSF103657">
    <property type="entry name" value="BAR/IMD domain-like"/>
    <property type="match status" value="1"/>
</dbReference>
<dbReference type="InterPro" id="IPR001060">
    <property type="entry name" value="FCH_dom"/>
</dbReference>
<feature type="non-terminal residue" evidence="12">
    <location>
        <position position="1"/>
    </location>
</feature>
<dbReference type="InterPro" id="IPR002219">
    <property type="entry name" value="PKC_DAG/PE"/>
</dbReference>
<dbReference type="GO" id="GO:0051056">
    <property type="term" value="P:regulation of small GTPase mediated signal transduction"/>
    <property type="evidence" value="ECO:0007669"/>
    <property type="project" value="UniProtKB-ARBA"/>
</dbReference>
<proteinExistence type="predicted"/>
<comment type="caution">
    <text evidence="12">The sequence shown here is derived from an EMBL/GenBank/DDBJ whole genome shotgun (WGS) entry which is preliminary data.</text>
</comment>
<dbReference type="InterPro" id="IPR057028">
    <property type="entry name" value="RHG29_45_N"/>
</dbReference>
<evidence type="ECO:0000256" key="4">
    <source>
        <dbReference type="ARBA" id="ARBA00022833"/>
    </source>
</evidence>
<dbReference type="PROSITE" id="PS00479">
    <property type="entry name" value="ZF_DAG_PE_1"/>
    <property type="match status" value="1"/>
</dbReference>
<dbReference type="PANTHER" id="PTHR15228">
    <property type="entry name" value="SPERMATHECAL PHYSIOLOGY VARIANT"/>
    <property type="match status" value="1"/>
</dbReference>
<dbReference type="PANTHER" id="PTHR15228:SF25">
    <property type="entry name" value="F-BAR DOMAIN-CONTAINING PROTEIN"/>
    <property type="match status" value="1"/>
</dbReference>
<evidence type="ECO:0000256" key="6">
    <source>
        <dbReference type="PROSITE-ProRule" id="PRU01077"/>
    </source>
</evidence>
<dbReference type="SUPFAM" id="SSF48350">
    <property type="entry name" value="GTPase activation domain, GAP"/>
    <property type="match status" value="1"/>
</dbReference>
<dbReference type="SMART" id="SM00324">
    <property type="entry name" value="RhoGAP"/>
    <property type="match status" value="1"/>
</dbReference>
<keyword evidence="3" id="KW-0863">Zinc-finger</keyword>
<evidence type="ECO:0000256" key="5">
    <source>
        <dbReference type="ARBA" id="ARBA00023054"/>
    </source>
</evidence>
<feature type="compositionally biased region" description="Polar residues" evidence="8">
    <location>
        <begin position="539"/>
        <end position="552"/>
    </location>
</feature>
<evidence type="ECO:0000259" key="10">
    <source>
        <dbReference type="PROSITE" id="PS50238"/>
    </source>
</evidence>
<feature type="non-terminal residue" evidence="12">
    <location>
        <position position="1200"/>
    </location>
</feature>
<dbReference type="InterPro" id="IPR054713">
    <property type="entry name" value="GMIP/FCHO2-like_FCH"/>
</dbReference>
<dbReference type="InterPro" id="IPR051025">
    <property type="entry name" value="RhoGAP"/>
</dbReference>
<evidence type="ECO:0000313" key="13">
    <source>
        <dbReference type="Proteomes" id="UP001445076"/>
    </source>
</evidence>
<organism evidence="12 13">
    <name type="scientific">Cherax quadricarinatus</name>
    <name type="common">Australian red claw crayfish</name>
    <dbReference type="NCBI Taxonomy" id="27406"/>
    <lineage>
        <taxon>Eukaryota</taxon>
        <taxon>Metazoa</taxon>
        <taxon>Ecdysozoa</taxon>
        <taxon>Arthropoda</taxon>
        <taxon>Crustacea</taxon>
        <taxon>Multicrustacea</taxon>
        <taxon>Malacostraca</taxon>
        <taxon>Eumalacostraca</taxon>
        <taxon>Eucarida</taxon>
        <taxon>Decapoda</taxon>
        <taxon>Pleocyemata</taxon>
        <taxon>Astacidea</taxon>
        <taxon>Parastacoidea</taxon>
        <taxon>Parastacidae</taxon>
        <taxon>Cherax</taxon>
    </lineage>
</organism>
<keyword evidence="13" id="KW-1185">Reference proteome</keyword>
<dbReference type="GO" id="GO:0007165">
    <property type="term" value="P:signal transduction"/>
    <property type="evidence" value="ECO:0007669"/>
    <property type="project" value="InterPro"/>
</dbReference>
<feature type="compositionally biased region" description="Gly residues" evidence="8">
    <location>
        <begin position="23"/>
        <end position="33"/>
    </location>
</feature>
<feature type="compositionally biased region" description="Basic and acidic residues" evidence="8">
    <location>
        <begin position="1107"/>
        <end position="1155"/>
    </location>
</feature>
<name>A0AAW0WDU7_CHEQU</name>
<evidence type="ECO:0008006" key="14">
    <source>
        <dbReference type="Google" id="ProtNLM"/>
    </source>
</evidence>
<evidence type="ECO:0000259" key="11">
    <source>
        <dbReference type="PROSITE" id="PS51741"/>
    </source>
</evidence>